<comment type="caution">
    <text evidence="1">The sequence shown here is derived from an EMBL/GenBank/DDBJ whole genome shotgun (WGS) entry which is preliminary data.</text>
</comment>
<organism evidence="1 2">
    <name type="scientific">Zooshikella ganghwensis</name>
    <dbReference type="NCBI Taxonomy" id="202772"/>
    <lineage>
        <taxon>Bacteria</taxon>
        <taxon>Pseudomonadati</taxon>
        <taxon>Pseudomonadota</taxon>
        <taxon>Gammaproteobacteria</taxon>
        <taxon>Oceanospirillales</taxon>
        <taxon>Zooshikellaceae</taxon>
        <taxon>Zooshikella</taxon>
    </lineage>
</organism>
<evidence type="ECO:0008006" key="3">
    <source>
        <dbReference type="Google" id="ProtNLM"/>
    </source>
</evidence>
<dbReference type="AlphaFoldDB" id="A0A4P9VS13"/>
<evidence type="ECO:0000313" key="2">
    <source>
        <dbReference type="Proteomes" id="UP000257039"/>
    </source>
</evidence>
<name>A0A4P9VS13_9GAMM</name>
<dbReference type="EMBL" id="NDXW01000001">
    <property type="protein sequence ID" value="RDH45876.1"/>
    <property type="molecule type" value="Genomic_DNA"/>
</dbReference>
<keyword evidence="2" id="KW-1185">Reference proteome</keyword>
<dbReference type="RefSeq" id="WP_094788765.1">
    <property type="nucleotide sequence ID" value="NZ_NDXW01000001.1"/>
</dbReference>
<accession>A0A4P9VS13</accession>
<dbReference type="Proteomes" id="UP000257039">
    <property type="component" value="Unassembled WGS sequence"/>
</dbReference>
<reference evidence="1 2" key="1">
    <citation type="submission" date="2017-04" db="EMBL/GenBank/DDBJ databases">
        <title>Draft genome sequence of Zooshikella ganghwensis VG4 isolated from Red Sea sediments.</title>
        <authorList>
            <person name="Rehman Z."/>
            <person name="Alam I."/>
            <person name="Kamau A."/>
            <person name="Bajic V."/>
            <person name="Leiknes T."/>
        </authorList>
    </citation>
    <scope>NUCLEOTIDE SEQUENCE [LARGE SCALE GENOMIC DNA]</scope>
    <source>
        <strain evidence="1 2">VG4</strain>
    </source>
</reference>
<gene>
    <name evidence="1" type="ORF">B9G39_21820</name>
</gene>
<sequence>MRLINYIFFSTSILFCGCTTIAELQQDLVSTSVIDILPMENNIYQLEASAYTKNEAHKKSFAEAQDVCNRQGLKFAMVNLDEKTDNSGEKLTSLARLKMIFKCEPY</sequence>
<dbReference type="PROSITE" id="PS51257">
    <property type="entry name" value="PROKAR_LIPOPROTEIN"/>
    <property type="match status" value="1"/>
</dbReference>
<proteinExistence type="predicted"/>
<protein>
    <recommendedName>
        <fullName evidence="3">DUF4156 domain-containing protein</fullName>
    </recommendedName>
</protein>
<evidence type="ECO:0000313" key="1">
    <source>
        <dbReference type="EMBL" id="RDH45876.1"/>
    </source>
</evidence>